<dbReference type="GO" id="GO:0008234">
    <property type="term" value="F:cysteine-type peptidase activity"/>
    <property type="evidence" value="ECO:0007669"/>
    <property type="project" value="UniProtKB-KW"/>
</dbReference>
<evidence type="ECO:0000259" key="5">
    <source>
        <dbReference type="PROSITE" id="PS51935"/>
    </source>
</evidence>
<dbReference type="eggNOG" id="COG0791">
    <property type="taxonomic scope" value="Bacteria"/>
</dbReference>
<dbReference type="HOGENOM" id="CLU_016043_8_3_6"/>
<dbReference type="EMBL" id="CM001475">
    <property type="protein sequence ID" value="EIC28658.1"/>
    <property type="molecule type" value="Genomic_DNA"/>
</dbReference>
<organism evidence="6 7">
    <name type="scientific">Methylomicrobium album BG8</name>
    <dbReference type="NCBI Taxonomy" id="686340"/>
    <lineage>
        <taxon>Bacteria</taxon>
        <taxon>Pseudomonadati</taxon>
        <taxon>Pseudomonadota</taxon>
        <taxon>Gammaproteobacteria</taxon>
        <taxon>Methylococcales</taxon>
        <taxon>Methylococcaceae</taxon>
        <taxon>Methylomicrobium</taxon>
    </lineage>
</organism>
<sequence length="138" mass="14782">MPPAPMPSPAAQAHLPPVTRYALSLVGAPYRYGAASPGEGFDCSGFVRHVYQRHGILLPRTAGEMAGALPRADDLRSGDLVFFNTDGGAFSHVGLFVSGDRFVHAASRRTGKVLVSSLNNPYWRKHFTGIRRPAAGAH</sequence>
<evidence type="ECO:0000313" key="6">
    <source>
        <dbReference type="EMBL" id="EIC28658.1"/>
    </source>
</evidence>
<evidence type="ECO:0000256" key="3">
    <source>
        <dbReference type="ARBA" id="ARBA00022801"/>
    </source>
</evidence>
<keyword evidence="2" id="KW-0645">Protease</keyword>
<dbReference type="AlphaFoldDB" id="H8GQZ9"/>
<gene>
    <name evidence="6" type="ORF">Metal_0829</name>
</gene>
<dbReference type="InterPro" id="IPR051202">
    <property type="entry name" value="Peptidase_C40"/>
</dbReference>
<dbReference type="PANTHER" id="PTHR47053">
    <property type="entry name" value="MUREIN DD-ENDOPEPTIDASE MEPH-RELATED"/>
    <property type="match status" value="1"/>
</dbReference>
<evidence type="ECO:0000313" key="7">
    <source>
        <dbReference type="Proteomes" id="UP000005090"/>
    </source>
</evidence>
<dbReference type="Gene3D" id="3.90.1720.10">
    <property type="entry name" value="endopeptidase domain like (from Nostoc punctiforme)"/>
    <property type="match status" value="1"/>
</dbReference>
<evidence type="ECO:0000256" key="4">
    <source>
        <dbReference type="ARBA" id="ARBA00022807"/>
    </source>
</evidence>
<reference evidence="6 7" key="1">
    <citation type="journal article" date="2013" name="Genome Announc.">
        <title>Genome Sequence of the Obligate Gammaproteobacterial Methanotroph Methylomicrobium album Strain BG8.</title>
        <authorList>
            <person name="Kits K.D."/>
            <person name="Kalyuzhnaya M.G."/>
            <person name="Klotz M.G."/>
            <person name="Jetten M.S."/>
            <person name="Op den Camp H.J."/>
            <person name="Vuilleumier S."/>
            <person name="Bringel F."/>
            <person name="Dispirito A.A."/>
            <person name="Murrell J.C."/>
            <person name="Bruce D."/>
            <person name="Cheng J.F."/>
            <person name="Copeland A."/>
            <person name="Goodwin L."/>
            <person name="Hauser L."/>
            <person name="Lajus A."/>
            <person name="Land M.L."/>
            <person name="Lapidus A."/>
            <person name="Lucas S."/>
            <person name="Medigue C."/>
            <person name="Pitluck S."/>
            <person name="Woyke T."/>
            <person name="Zeytun A."/>
            <person name="Stein L.Y."/>
        </authorList>
    </citation>
    <scope>NUCLEOTIDE SEQUENCE [LARGE SCALE GENOMIC DNA]</scope>
    <source>
        <strain evidence="6 7">BG8</strain>
    </source>
</reference>
<evidence type="ECO:0000256" key="2">
    <source>
        <dbReference type="ARBA" id="ARBA00022670"/>
    </source>
</evidence>
<accession>H8GQZ9</accession>
<protein>
    <submittedName>
        <fullName evidence="6">Cell wall-associated hydrolase, invasion-associated protein</fullName>
    </submittedName>
</protein>
<dbReference type="SUPFAM" id="SSF54001">
    <property type="entry name" value="Cysteine proteinases"/>
    <property type="match status" value="1"/>
</dbReference>
<dbReference type="MEROPS" id="C40.006"/>
<proteinExistence type="inferred from homology"/>
<dbReference type="Pfam" id="PF00877">
    <property type="entry name" value="NLPC_P60"/>
    <property type="match status" value="1"/>
</dbReference>
<dbReference type="PANTHER" id="PTHR47053:SF1">
    <property type="entry name" value="MUREIN DD-ENDOPEPTIDASE MEPH-RELATED"/>
    <property type="match status" value="1"/>
</dbReference>
<comment type="similarity">
    <text evidence="1">Belongs to the peptidase C40 family.</text>
</comment>
<evidence type="ECO:0000256" key="1">
    <source>
        <dbReference type="ARBA" id="ARBA00007074"/>
    </source>
</evidence>
<name>H8GQZ9_METAL</name>
<dbReference type="InterPro" id="IPR038765">
    <property type="entry name" value="Papain-like_cys_pep_sf"/>
</dbReference>
<dbReference type="InterPro" id="IPR000064">
    <property type="entry name" value="NLP_P60_dom"/>
</dbReference>
<dbReference type="GO" id="GO:0006508">
    <property type="term" value="P:proteolysis"/>
    <property type="evidence" value="ECO:0007669"/>
    <property type="project" value="UniProtKB-KW"/>
</dbReference>
<keyword evidence="7" id="KW-1185">Reference proteome</keyword>
<dbReference type="Proteomes" id="UP000005090">
    <property type="component" value="Chromosome"/>
</dbReference>
<keyword evidence="4" id="KW-0788">Thiol protease</keyword>
<dbReference type="STRING" id="686340.Metal_0829"/>
<feature type="domain" description="NlpC/P60" evidence="5">
    <location>
        <begin position="12"/>
        <end position="134"/>
    </location>
</feature>
<keyword evidence="3 6" id="KW-0378">Hydrolase</keyword>
<dbReference type="PROSITE" id="PS51935">
    <property type="entry name" value="NLPC_P60"/>
    <property type="match status" value="1"/>
</dbReference>